<dbReference type="InterPro" id="IPR050469">
    <property type="entry name" value="Diguanylate_Cyclase"/>
</dbReference>
<feature type="domain" description="GGDEF" evidence="5">
    <location>
        <begin position="410"/>
        <end position="544"/>
    </location>
</feature>
<feature type="transmembrane region" description="Helical" evidence="4">
    <location>
        <begin position="347"/>
        <end position="370"/>
    </location>
</feature>
<evidence type="ECO:0000256" key="3">
    <source>
        <dbReference type="SAM" id="MobiDB-lite"/>
    </source>
</evidence>
<evidence type="ECO:0000313" key="7">
    <source>
        <dbReference type="Proteomes" id="UP001065265"/>
    </source>
</evidence>
<accession>A0ABY5SZN2</accession>
<keyword evidence="4" id="KW-0812">Transmembrane</keyword>
<feature type="transmembrane region" description="Helical" evidence="4">
    <location>
        <begin position="161"/>
        <end position="181"/>
    </location>
</feature>
<dbReference type="PANTHER" id="PTHR45138">
    <property type="entry name" value="REGULATORY COMPONENTS OF SENSORY TRANSDUCTION SYSTEM"/>
    <property type="match status" value="1"/>
</dbReference>
<gene>
    <name evidence="6" type="ORF">L1F33_10595</name>
</gene>
<keyword evidence="7" id="KW-1185">Reference proteome</keyword>
<evidence type="ECO:0000256" key="4">
    <source>
        <dbReference type="SAM" id="Phobius"/>
    </source>
</evidence>
<feature type="region of interest" description="Disordered" evidence="3">
    <location>
        <begin position="540"/>
        <end position="564"/>
    </location>
</feature>
<dbReference type="CDD" id="cd01949">
    <property type="entry name" value="GGDEF"/>
    <property type="match status" value="1"/>
</dbReference>
<feature type="transmembrane region" description="Helical" evidence="4">
    <location>
        <begin position="313"/>
        <end position="335"/>
    </location>
</feature>
<dbReference type="Pfam" id="PF07695">
    <property type="entry name" value="7TMR-DISM_7TM"/>
    <property type="match status" value="1"/>
</dbReference>
<dbReference type="InterPro" id="IPR000160">
    <property type="entry name" value="GGDEF_dom"/>
</dbReference>
<dbReference type="NCBIfam" id="TIGR00254">
    <property type="entry name" value="GGDEF"/>
    <property type="match status" value="1"/>
</dbReference>
<feature type="transmembrane region" description="Helical" evidence="4">
    <location>
        <begin position="284"/>
        <end position="306"/>
    </location>
</feature>
<reference evidence="6" key="1">
    <citation type="submission" date="2022-02" db="EMBL/GenBank/DDBJ databases">
        <title>Qipengyuania spongiae sp. nov., isolated from marine sponge.</title>
        <authorList>
            <person name="Li Z."/>
            <person name="Zhang M."/>
        </authorList>
    </citation>
    <scope>NUCLEOTIDE SEQUENCE</scope>
    <source>
        <strain evidence="6">PHS-Z21</strain>
    </source>
</reference>
<dbReference type="Proteomes" id="UP001065265">
    <property type="component" value="Chromosome"/>
</dbReference>
<dbReference type="Pfam" id="PF00990">
    <property type="entry name" value="GGDEF"/>
    <property type="match status" value="1"/>
</dbReference>
<feature type="transmembrane region" description="Helical" evidence="4">
    <location>
        <begin position="224"/>
        <end position="245"/>
    </location>
</feature>
<dbReference type="EC" id="2.7.7.65" evidence="1"/>
<dbReference type="InterPro" id="IPR011623">
    <property type="entry name" value="7TMR_DISM_rcpt_extracell_dom1"/>
</dbReference>
<evidence type="ECO:0000256" key="2">
    <source>
        <dbReference type="ARBA" id="ARBA00034247"/>
    </source>
</evidence>
<comment type="catalytic activity">
    <reaction evidence="2">
        <text>2 GTP = 3',3'-c-di-GMP + 2 diphosphate</text>
        <dbReference type="Rhea" id="RHEA:24898"/>
        <dbReference type="ChEBI" id="CHEBI:33019"/>
        <dbReference type="ChEBI" id="CHEBI:37565"/>
        <dbReference type="ChEBI" id="CHEBI:58805"/>
        <dbReference type="EC" id="2.7.7.65"/>
    </reaction>
</comment>
<dbReference type="SUPFAM" id="SSF55073">
    <property type="entry name" value="Nucleotide cyclase"/>
    <property type="match status" value="1"/>
</dbReference>
<keyword evidence="4" id="KW-0472">Membrane</keyword>
<name>A0ABY5SZN2_9SPHN</name>
<dbReference type="EMBL" id="CP092471">
    <property type="protein sequence ID" value="UVI38694.1"/>
    <property type="molecule type" value="Genomic_DNA"/>
</dbReference>
<dbReference type="InterPro" id="IPR043128">
    <property type="entry name" value="Rev_trsase/Diguanyl_cyclase"/>
</dbReference>
<dbReference type="SMART" id="SM00267">
    <property type="entry name" value="GGDEF"/>
    <property type="match status" value="1"/>
</dbReference>
<dbReference type="Gene3D" id="3.30.70.270">
    <property type="match status" value="1"/>
</dbReference>
<evidence type="ECO:0000259" key="5">
    <source>
        <dbReference type="PROSITE" id="PS50887"/>
    </source>
</evidence>
<proteinExistence type="predicted"/>
<feature type="transmembrane region" description="Helical" evidence="4">
    <location>
        <begin position="257"/>
        <end position="278"/>
    </location>
</feature>
<keyword evidence="4" id="KW-1133">Transmembrane helix</keyword>
<dbReference type="PANTHER" id="PTHR45138:SF9">
    <property type="entry name" value="DIGUANYLATE CYCLASE DGCM-RELATED"/>
    <property type="match status" value="1"/>
</dbReference>
<protein>
    <recommendedName>
        <fullName evidence="1">diguanylate cyclase</fullName>
        <ecNumber evidence="1">2.7.7.65</ecNumber>
    </recommendedName>
</protein>
<organism evidence="6 7">
    <name type="scientific">Qipengyuania spongiae</name>
    <dbReference type="NCBI Taxonomy" id="2909673"/>
    <lineage>
        <taxon>Bacteria</taxon>
        <taxon>Pseudomonadati</taxon>
        <taxon>Pseudomonadota</taxon>
        <taxon>Alphaproteobacteria</taxon>
        <taxon>Sphingomonadales</taxon>
        <taxon>Erythrobacteraceae</taxon>
        <taxon>Qipengyuania</taxon>
    </lineage>
</organism>
<dbReference type="InterPro" id="IPR029787">
    <property type="entry name" value="Nucleotide_cyclase"/>
</dbReference>
<feature type="transmembrane region" description="Helical" evidence="4">
    <location>
        <begin position="188"/>
        <end position="212"/>
    </location>
</feature>
<dbReference type="RefSeq" id="WP_265557867.1">
    <property type="nucleotide sequence ID" value="NZ_CP092471.1"/>
</dbReference>
<sequence>MIALVSAGAASARALDLGPLTCTGGAVSAQEAFALDPMALDCSPDRFADGRPFVRAHVAIDSSRFPEGVPLVWQSNPALYDSLLLQFTYADGSRRLVDVDRRTATRNWIAGNRFAVSVPPAAARLVEVDAVIEKPRAPSTLRNALLTDRTSAAREHYIRSLAYVLLCGLLIVPLVYDVLFYRVLRARFMLWHLAMATAMFVFVSSSSGLVFIPFPDMPLATRWYLSSVSLTITIAASLMFTVGLLERRVVPTWLSAYVIVATSALLVLKLIGLLHFEWMRMAIVSWYLVAVLAAAIGAVMLIAVGLAHRIRAAVFLAIGFSGMLLTLAITLLVRIGSVSVRVSLDDVLYAGLVIMVLGTSAGVADRFLVLRSERDRARSRASMLGKLALTDGLTGLLNRRAFDRLASLSDRHGLLLGDIDRFKQINDDYGHQAGDEVLCQVALVLREGMGNRHGVRVFRLGGEEFAIVAPIANGEDLLDKAEHLRLLVEEGTARAISNDLPTITISFGGVVGHGQSMREALAVADRALYRAKRGGRNRSEIDSAVQAGDGDGLGEFLSGQPSPI</sequence>
<dbReference type="PROSITE" id="PS50887">
    <property type="entry name" value="GGDEF"/>
    <property type="match status" value="1"/>
</dbReference>
<evidence type="ECO:0000256" key="1">
    <source>
        <dbReference type="ARBA" id="ARBA00012528"/>
    </source>
</evidence>
<evidence type="ECO:0000313" key="6">
    <source>
        <dbReference type="EMBL" id="UVI38694.1"/>
    </source>
</evidence>